<feature type="non-terminal residue" evidence="1">
    <location>
        <position position="47"/>
    </location>
</feature>
<keyword evidence="2" id="KW-1185">Reference proteome</keyword>
<evidence type="ECO:0000313" key="2">
    <source>
        <dbReference type="Proteomes" id="UP000789508"/>
    </source>
</evidence>
<reference evidence="1" key="1">
    <citation type="submission" date="2021-06" db="EMBL/GenBank/DDBJ databases">
        <authorList>
            <person name="Kallberg Y."/>
            <person name="Tangrot J."/>
            <person name="Rosling A."/>
        </authorList>
    </citation>
    <scope>NUCLEOTIDE SEQUENCE</scope>
    <source>
        <strain evidence="1">FL130A</strain>
    </source>
</reference>
<comment type="caution">
    <text evidence="1">The sequence shown here is derived from an EMBL/GenBank/DDBJ whole genome shotgun (WGS) entry which is preliminary data.</text>
</comment>
<protein>
    <submittedName>
        <fullName evidence="1">6577_t:CDS:1</fullName>
    </submittedName>
</protein>
<gene>
    <name evidence="1" type="ORF">ALEPTO_LOCUS12547</name>
</gene>
<dbReference type="AlphaFoldDB" id="A0A9N9ID73"/>
<sequence>MIVDNSSDQSVDDNRERAVYMNENMTTRIDERENMNTAENTVSIEVD</sequence>
<name>A0A9N9ID73_9GLOM</name>
<accession>A0A9N9ID73</accession>
<dbReference type="Proteomes" id="UP000789508">
    <property type="component" value="Unassembled WGS sequence"/>
</dbReference>
<evidence type="ECO:0000313" key="1">
    <source>
        <dbReference type="EMBL" id="CAG8728922.1"/>
    </source>
</evidence>
<dbReference type="EMBL" id="CAJVPS010029482">
    <property type="protein sequence ID" value="CAG8728922.1"/>
    <property type="molecule type" value="Genomic_DNA"/>
</dbReference>
<organism evidence="1 2">
    <name type="scientific">Ambispora leptoticha</name>
    <dbReference type="NCBI Taxonomy" id="144679"/>
    <lineage>
        <taxon>Eukaryota</taxon>
        <taxon>Fungi</taxon>
        <taxon>Fungi incertae sedis</taxon>
        <taxon>Mucoromycota</taxon>
        <taxon>Glomeromycotina</taxon>
        <taxon>Glomeromycetes</taxon>
        <taxon>Archaeosporales</taxon>
        <taxon>Ambisporaceae</taxon>
        <taxon>Ambispora</taxon>
    </lineage>
</organism>
<proteinExistence type="predicted"/>